<dbReference type="AlphaFoldDB" id="A0A3Q8WUC0"/>
<dbReference type="InterPro" id="IPR051601">
    <property type="entry name" value="Serine_prot/Carboxylest_S33"/>
</dbReference>
<dbReference type="PROSITE" id="PS51257">
    <property type="entry name" value="PROKAR_LIPOPROTEIN"/>
    <property type="match status" value="1"/>
</dbReference>
<dbReference type="SUPFAM" id="SSF53474">
    <property type="entry name" value="alpha/beta-Hydrolases"/>
    <property type="match status" value="1"/>
</dbReference>
<sequence>MKRTLAALASLALLLGACSSTAEETASDTADSPVPTQPAPAGLEEFYNQSLEWGECMDGTSAEAECAKVRVPLDYEDPSEATIDIAVLRIPAGGEAQGSLVVNPGGPGASGMDMADSAGAYFSRDLVESYDIIGFDPRGVGESAPVDCLPDEELGDLLDRAYPDTPEGEAEALRDTKTIISSCTKASGHLLEHLSTINTARDMDIMRAALGEPHLDYLGFSYGTHLGGQYADLFPENVGRMVLDGAIDPAISSLDSSYFQAVGFEKALEAYLEYCLEDEDCPLEAGTVDEAKAHLQSEIEASLESPIPTSIDDRSVNPAIFYTGIATTLYSEDTWPFLTEALRMAIEDGDGTLLLTFNDLMLGRDTFSGEFMDNSLEARWAINCRDFPAETNAAAVEANDARLNEDAPTFAPFFEGGDIFCAGWPYTADEVPGPFVAEGSNPIVVIGTEGDPATPYEASVNLAEQLENGILVTWEGEGHTAYGTAGECIDDAVDRYFIDGELPEDGLRCPA</sequence>
<keyword evidence="3 6" id="KW-0378">Hydrolase</keyword>
<dbReference type="Gene3D" id="3.40.50.1820">
    <property type="entry name" value="alpha/beta hydrolase"/>
    <property type="match status" value="1"/>
</dbReference>
<keyword evidence="2 4" id="KW-0732">Signal</keyword>
<evidence type="ECO:0000313" key="6">
    <source>
        <dbReference type="EMBL" id="AZN30460.1"/>
    </source>
</evidence>
<evidence type="ECO:0000256" key="1">
    <source>
        <dbReference type="ARBA" id="ARBA00010088"/>
    </source>
</evidence>
<feature type="chain" id="PRO_5018542260" evidence="4">
    <location>
        <begin position="23"/>
        <end position="511"/>
    </location>
</feature>
<reference evidence="6 7" key="1">
    <citation type="submission" date="2018-12" db="EMBL/GenBank/DDBJ databases">
        <title>Complete genome sequence of Flaviflexus salsibiostraticola KCTC 33148.</title>
        <authorList>
            <person name="Bae J.-W."/>
        </authorList>
    </citation>
    <scope>NUCLEOTIDE SEQUENCE [LARGE SCALE GENOMIC DNA]</scope>
    <source>
        <strain evidence="6 7">KCTC 33148</strain>
    </source>
</reference>
<gene>
    <name evidence="6" type="ORF">EJO69_09185</name>
</gene>
<evidence type="ECO:0000259" key="5">
    <source>
        <dbReference type="Pfam" id="PF08386"/>
    </source>
</evidence>
<evidence type="ECO:0000256" key="3">
    <source>
        <dbReference type="ARBA" id="ARBA00022801"/>
    </source>
</evidence>
<dbReference type="InterPro" id="IPR013595">
    <property type="entry name" value="Pept_S33_TAP-like_C"/>
</dbReference>
<dbReference type="Pfam" id="PF08386">
    <property type="entry name" value="Abhydrolase_4"/>
    <property type="match status" value="1"/>
</dbReference>
<protein>
    <submittedName>
        <fullName evidence="6">Alpha/beta hydrolase</fullName>
    </submittedName>
</protein>
<evidence type="ECO:0000256" key="4">
    <source>
        <dbReference type="SAM" id="SignalP"/>
    </source>
</evidence>
<feature type="domain" description="Peptidase S33 tripeptidyl aminopeptidase-like C-terminal" evidence="5">
    <location>
        <begin position="414"/>
        <end position="509"/>
    </location>
</feature>
<organism evidence="6 7">
    <name type="scientific">Flaviflexus salsibiostraticola</name>
    <dbReference type="NCBI Taxonomy" id="1282737"/>
    <lineage>
        <taxon>Bacteria</taxon>
        <taxon>Bacillati</taxon>
        <taxon>Actinomycetota</taxon>
        <taxon>Actinomycetes</taxon>
        <taxon>Actinomycetales</taxon>
        <taxon>Actinomycetaceae</taxon>
        <taxon>Flaviflexus</taxon>
    </lineage>
</organism>
<accession>A0A3Q8WUC0</accession>
<proteinExistence type="inferred from homology"/>
<dbReference type="KEGG" id="fsl:EJO69_09185"/>
<dbReference type="InterPro" id="IPR029058">
    <property type="entry name" value="AB_hydrolase_fold"/>
</dbReference>
<feature type="signal peptide" evidence="4">
    <location>
        <begin position="1"/>
        <end position="22"/>
    </location>
</feature>
<dbReference type="PANTHER" id="PTHR43248:SF29">
    <property type="entry name" value="TRIPEPTIDYL AMINOPEPTIDASE"/>
    <property type="match status" value="1"/>
</dbReference>
<evidence type="ECO:0000256" key="2">
    <source>
        <dbReference type="ARBA" id="ARBA00022729"/>
    </source>
</evidence>
<name>A0A3Q8WUC0_9ACTO</name>
<dbReference type="GO" id="GO:0016787">
    <property type="term" value="F:hydrolase activity"/>
    <property type="evidence" value="ECO:0007669"/>
    <property type="project" value="UniProtKB-KW"/>
</dbReference>
<dbReference type="EMBL" id="CP034438">
    <property type="protein sequence ID" value="AZN30460.1"/>
    <property type="molecule type" value="Genomic_DNA"/>
</dbReference>
<evidence type="ECO:0000313" key="7">
    <source>
        <dbReference type="Proteomes" id="UP000270021"/>
    </source>
</evidence>
<dbReference type="OrthoDB" id="3252468at2"/>
<comment type="similarity">
    <text evidence="1">Belongs to the peptidase S33 family.</text>
</comment>
<dbReference type="RefSeq" id="WP_126041214.1">
    <property type="nucleotide sequence ID" value="NZ_CP034438.1"/>
</dbReference>
<dbReference type="Proteomes" id="UP000270021">
    <property type="component" value="Chromosome"/>
</dbReference>
<dbReference type="PANTHER" id="PTHR43248">
    <property type="entry name" value="2-SUCCINYL-6-HYDROXY-2,4-CYCLOHEXADIENE-1-CARBOXYLATE SYNTHASE"/>
    <property type="match status" value="1"/>
</dbReference>
<keyword evidence="7" id="KW-1185">Reference proteome</keyword>